<dbReference type="InterPro" id="IPR015943">
    <property type="entry name" value="WD40/YVTN_repeat-like_dom_sf"/>
</dbReference>
<organism evidence="1 2">
    <name type="scientific">Hyphomicrobium facile</name>
    <dbReference type="NCBI Taxonomy" id="51670"/>
    <lineage>
        <taxon>Bacteria</taxon>
        <taxon>Pseudomonadati</taxon>
        <taxon>Pseudomonadota</taxon>
        <taxon>Alphaproteobacteria</taxon>
        <taxon>Hyphomicrobiales</taxon>
        <taxon>Hyphomicrobiaceae</taxon>
        <taxon>Hyphomicrobium</taxon>
    </lineage>
</organism>
<sequence>MIALVTIENYVLSKHVLMVRFLESKMANYRFARLIQRLAILFICFGVTACQGKSQTARGVWENVTSPEMPASLFTGTDGFGVGNIVVDPARPSDLYVGGYGSIWKSTDYGKTWAQLPSRPNPPYLALGHVLAVAGTTPATLWMANVHGDQKVFKSIDGGLTFGLTGSLPEKYDPSFYSIVVDPHDPSHLITGFHEADRLAESTDGGETWRFVSGAGWPTGGVSWFPFFVETGDAATTRKTWFAIPQDRGSAVMTSDGGATWTTPKGIEGLTHPHGGSQLHQTGRTLLIGGWRPSAGYGVYRSVDLGANWTRVASGDAAIVWGSAKNLYAMWGWACASCGLKEGGPQLQMAPQPGDPGTWTKETALPEGLVWGPNSVAVTSDGTHNIFVGSMWAAGLWRYVEP</sequence>
<dbReference type="Gene3D" id="2.130.10.10">
    <property type="entry name" value="YVTN repeat-like/Quinoprotein amine dehydrogenase"/>
    <property type="match status" value="2"/>
</dbReference>
<keyword evidence="2" id="KW-1185">Reference proteome</keyword>
<dbReference type="InterPro" id="IPR052025">
    <property type="entry name" value="Xyloglucanase_GH74"/>
</dbReference>
<dbReference type="AlphaFoldDB" id="A0A1I7NFL5"/>
<dbReference type="PANTHER" id="PTHR43739:SF5">
    <property type="entry name" value="EXO-ALPHA-SIALIDASE"/>
    <property type="match status" value="1"/>
</dbReference>
<dbReference type="SUPFAM" id="SSF110296">
    <property type="entry name" value="Oligoxyloglucan reducing end-specific cellobiohydrolase"/>
    <property type="match status" value="1"/>
</dbReference>
<protein>
    <recommendedName>
        <fullName evidence="3">BNR/Asp-box repeat-containing protein</fullName>
    </recommendedName>
</protein>
<name>A0A1I7NFL5_9HYPH</name>
<dbReference type="PANTHER" id="PTHR43739">
    <property type="entry name" value="XYLOGLUCANASE (EUROFUNG)"/>
    <property type="match status" value="1"/>
</dbReference>
<dbReference type="STRING" id="51670.SAMN04488557_1983"/>
<dbReference type="CDD" id="cd15482">
    <property type="entry name" value="Sialidase_non-viral"/>
    <property type="match status" value="1"/>
</dbReference>
<evidence type="ECO:0008006" key="3">
    <source>
        <dbReference type="Google" id="ProtNLM"/>
    </source>
</evidence>
<accession>A0A1I7NFL5</accession>
<dbReference type="Proteomes" id="UP000199423">
    <property type="component" value="Unassembled WGS sequence"/>
</dbReference>
<proteinExistence type="predicted"/>
<dbReference type="GO" id="GO:0010411">
    <property type="term" value="P:xyloglucan metabolic process"/>
    <property type="evidence" value="ECO:0007669"/>
    <property type="project" value="TreeGrafter"/>
</dbReference>
<evidence type="ECO:0000313" key="2">
    <source>
        <dbReference type="Proteomes" id="UP000199423"/>
    </source>
</evidence>
<reference evidence="2" key="1">
    <citation type="submission" date="2016-10" db="EMBL/GenBank/DDBJ databases">
        <authorList>
            <person name="Varghese N."/>
            <person name="Submissions S."/>
        </authorList>
    </citation>
    <scope>NUCLEOTIDE SEQUENCE [LARGE SCALE GENOMIC DNA]</scope>
    <source>
        <strain evidence="2">DSM 1565</strain>
    </source>
</reference>
<evidence type="ECO:0000313" key="1">
    <source>
        <dbReference type="EMBL" id="SFV33430.1"/>
    </source>
</evidence>
<gene>
    <name evidence="1" type="ORF">SAMN04488557_1983</name>
</gene>
<dbReference type="EMBL" id="FPCH01000002">
    <property type="protein sequence ID" value="SFV33430.1"/>
    <property type="molecule type" value="Genomic_DNA"/>
</dbReference>